<dbReference type="InterPro" id="IPR020471">
    <property type="entry name" value="AKR"/>
</dbReference>
<dbReference type="PANTHER" id="PTHR43827:SF3">
    <property type="entry name" value="NADP-DEPENDENT OXIDOREDUCTASE DOMAIN-CONTAINING PROTEIN"/>
    <property type="match status" value="1"/>
</dbReference>
<dbReference type="Gene3D" id="3.20.20.100">
    <property type="entry name" value="NADP-dependent oxidoreductase domain"/>
    <property type="match status" value="1"/>
</dbReference>
<keyword evidence="3" id="KW-0560">Oxidoreductase</keyword>
<evidence type="ECO:0000256" key="1">
    <source>
        <dbReference type="ARBA" id="ARBA00007905"/>
    </source>
</evidence>
<evidence type="ECO:0000313" key="6">
    <source>
        <dbReference type="Proteomes" id="UP000195106"/>
    </source>
</evidence>
<dbReference type="InterPro" id="IPR036812">
    <property type="entry name" value="NAD(P)_OxRdtase_dom_sf"/>
</dbReference>
<comment type="caution">
    <text evidence="5">The sequence shown here is derived from an EMBL/GenBank/DDBJ whole genome shotgun (WGS) entry which is preliminary data.</text>
</comment>
<feature type="domain" description="NADP-dependent oxidoreductase" evidence="4">
    <location>
        <begin position="3"/>
        <end position="59"/>
    </location>
</feature>
<evidence type="ECO:0000313" key="5">
    <source>
        <dbReference type="EMBL" id="OUE09074.1"/>
    </source>
</evidence>
<keyword evidence="2" id="KW-0521">NADP</keyword>
<comment type="similarity">
    <text evidence="1">Belongs to the aldo/keto reductase family.</text>
</comment>
<accession>A0A251XU29</accession>
<gene>
    <name evidence="5" type="ORF">CMsap09_09030</name>
</gene>
<evidence type="ECO:0000256" key="3">
    <source>
        <dbReference type="ARBA" id="ARBA00023002"/>
    </source>
</evidence>
<dbReference type="SUPFAM" id="SSF51430">
    <property type="entry name" value="NAD(P)-linked oxidoreductase"/>
    <property type="match status" value="1"/>
</dbReference>
<dbReference type="EMBL" id="MDHJ01000001">
    <property type="protein sequence ID" value="OUE09074.1"/>
    <property type="molecule type" value="Genomic_DNA"/>
</dbReference>
<protein>
    <submittedName>
        <fullName evidence="5">Putative oxidoreductase</fullName>
    </submittedName>
</protein>
<sequence length="79" mass="8631">MTRLAKEHDATPAQIVLAWHLAQGRIVIPKSVTPERIVANFQSIEVDLSTEELAEIDTLETGTRLGADPATADFTQFPS</sequence>
<organism evidence="5 6">
    <name type="scientific">Clavibacter michiganensis</name>
    <dbReference type="NCBI Taxonomy" id="28447"/>
    <lineage>
        <taxon>Bacteria</taxon>
        <taxon>Bacillati</taxon>
        <taxon>Actinomycetota</taxon>
        <taxon>Actinomycetes</taxon>
        <taxon>Micrococcales</taxon>
        <taxon>Microbacteriaceae</taxon>
        <taxon>Clavibacter</taxon>
    </lineage>
</organism>
<dbReference type="InterPro" id="IPR023210">
    <property type="entry name" value="NADP_OxRdtase_dom"/>
</dbReference>
<dbReference type="Proteomes" id="UP000195106">
    <property type="component" value="Unassembled WGS sequence"/>
</dbReference>
<evidence type="ECO:0000259" key="4">
    <source>
        <dbReference type="Pfam" id="PF00248"/>
    </source>
</evidence>
<dbReference type="PANTHER" id="PTHR43827">
    <property type="entry name" value="2,5-DIKETO-D-GLUCONIC ACID REDUCTASE"/>
    <property type="match status" value="1"/>
</dbReference>
<dbReference type="GO" id="GO:0016616">
    <property type="term" value="F:oxidoreductase activity, acting on the CH-OH group of donors, NAD or NADP as acceptor"/>
    <property type="evidence" value="ECO:0007669"/>
    <property type="project" value="UniProtKB-ARBA"/>
</dbReference>
<dbReference type="AlphaFoldDB" id="A0A251XU29"/>
<proteinExistence type="inferred from homology"/>
<evidence type="ECO:0000256" key="2">
    <source>
        <dbReference type="ARBA" id="ARBA00022857"/>
    </source>
</evidence>
<dbReference type="Pfam" id="PF00248">
    <property type="entry name" value="Aldo_ket_red"/>
    <property type="match status" value="1"/>
</dbReference>
<name>A0A251XU29_9MICO</name>
<reference evidence="5 6" key="1">
    <citation type="submission" date="2016-08" db="EMBL/GenBank/DDBJ databases">
        <title>Genome sequence of Clavibacter michiganensis spp. strain CASJ009.</title>
        <authorList>
            <person name="Thapa S.P."/>
            <person name="Coaker G."/>
        </authorList>
    </citation>
    <scope>NUCLEOTIDE SEQUENCE [LARGE SCALE GENOMIC DNA]</scope>
    <source>
        <strain evidence="5">CASJ009</strain>
    </source>
</reference>